<evidence type="ECO:0000256" key="2">
    <source>
        <dbReference type="SAM" id="Phobius"/>
    </source>
</evidence>
<keyword evidence="4" id="KW-1185">Reference proteome</keyword>
<accession>A0ABZ0ZW13</accession>
<feature type="region of interest" description="Disordered" evidence="1">
    <location>
        <begin position="1"/>
        <end position="34"/>
    </location>
</feature>
<sequence>MEQAVDTPGPTATDPPGAAAAADPAPDADREPTGKRWQLPEWWHRDHPVFVPLAGFFTGMAFIILVPGTYAAVLKSLVGYERAEDLFPFVLLTLVVPISLLVAPRTRGFGRYMMFGVVATAVVVVGVSLGVLWFLLNRDG</sequence>
<keyword evidence="2" id="KW-1133">Transmembrane helix</keyword>
<dbReference type="EMBL" id="CP141059">
    <property type="protein sequence ID" value="WQQ28129.1"/>
    <property type="molecule type" value="Genomic_DNA"/>
</dbReference>
<keyword evidence="2" id="KW-0472">Membrane</keyword>
<name>A0ABZ0ZW13_9ACTN</name>
<dbReference type="Proteomes" id="UP001327225">
    <property type="component" value="Chromosome"/>
</dbReference>
<proteinExistence type="predicted"/>
<feature type="transmembrane region" description="Helical" evidence="2">
    <location>
        <begin position="49"/>
        <end position="74"/>
    </location>
</feature>
<feature type="transmembrane region" description="Helical" evidence="2">
    <location>
        <begin position="86"/>
        <end position="106"/>
    </location>
</feature>
<evidence type="ECO:0000256" key="1">
    <source>
        <dbReference type="SAM" id="MobiDB-lite"/>
    </source>
</evidence>
<reference evidence="4" key="1">
    <citation type="submission" date="2023-12" db="EMBL/GenBank/DDBJ databases">
        <title>Novel species in genus Nocardioides.</title>
        <authorList>
            <person name="Zhou H."/>
        </authorList>
    </citation>
    <scope>NUCLEOTIDE SEQUENCE [LARGE SCALE GENOMIC DNA]</scope>
    <source>
        <strain evidence="4">HM61</strain>
    </source>
</reference>
<evidence type="ECO:0000313" key="4">
    <source>
        <dbReference type="Proteomes" id="UP001327225"/>
    </source>
</evidence>
<keyword evidence="2" id="KW-0812">Transmembrane</keyword>
<feature type="compositionally biased region" description="Low complexity" evidence="1">
    <location>
        <begin position="1"/>
        <end position="25"/>
    </location>
</feature>
<protein>
    <submittedName>
        <fullName evidence="3">Uncharacterized protein</fullName>
    </submittedName>
</protein>
<evidence type="ECO:0000313" key="3">
    <source>
        <dbReference type="EMBL" id="WQQ28129.1"/>
    </source>
</evidence>
<organism evidence="3 4">
    <name type="scientific">Nocardioides bizhenqiangii</name>
    <dbReference type="NCBI Taxonomy" id="3095076"/>
    <lineage>
        <taxon>Bacteria</taxon>
        <taxon>Bacillati</taxon>
        <taxon>Actinomycetota</taxon>
        <taxon>Actinomycetes</taxon>
        <taxon>Propionibacteriales</taxon>
        <taxon>Nocardioidaceae</taxon>
        <taxon>Nocardioides</taxon>
    </lineage>
</organism>
<feature type="transmembrane region" description="Helical" evidence="2">
    <location>
        <begin position="112"/>
        <end position="136"/>
    </location>
</feature>
<dbReference type="RefSeq" id="WP_322938315.1">
    <property type="nucleotide sequence ID" value="NZ_CP141059.1"/>
</dbReference>
<gene>
    <name evidence="3" type="ORF">SHK19_07825</name>
</gene>